<reference evidence="3" key="1">
    <citation type="submission" date="2015-11" db="EMBL/GenBank/DDBJ databases">
        <authorList>
            <person name="Holder M.E."/>
            <person name="Ajami N.J."/>
            <person name="Petrosino J.F."/>
        </authorList>
    </citation>
    <scope>NUCLEOTIDE SEQUENCE [LARGE SCALE GENOMIC DNA]</scope>
    <source>
        <strain evidence="3">F0113</strain>
    </source>
</reference>
<accession>A0A0S2KIX3</accession>
<name>A0A0S2KIX3_9BACT</name>
<dbReference type="PANTHER" id="PTHR37804">
    <property type="entry name" value="CDAA REGULATORY PROTEIN CDAR"/>
    <property type="match status" value="1"/>
</dbReference>
<dbReference type="STRING" id="76123.AS203_03255"/>
<evidence type="ECO:0008006" key="4">
    <source>
        <dbReference type="Google" id="ProtNLM"/>
    </source>
</evidence>
<protein>
    <recommendedName>
        <fullName evidence="4">YbbR-like domain-containing protein</fullName>
    </recommendedName>
</protein>
<sequence>MNRPKIAQISKTVRNFLFSSTNKEFLIFLFFLALSGVFWLIMTLNETYERELFVPVRMMNVPKNIVMTGDLDDSVRVVVRDKGFTLLAYETSHRLRPIYINFSTYANRNAGHGFVPPTDIQKLITQQLYGSSKITSVKTDGLQFYFNFGRSKRVPVRLSGRIKPGDSYYLAHATFSPDSVTVYASRSELDKISVAYTDFLEIKNFQDTVVTRVTLRRIRGVKFVPSEVRVTLYPEILTEESLEVPISAVNVPAGKVLRMFPSRVKVNFVVGASLFRSINPTDFRVVVDYRDIIENPSDKCTLYLRAFPHGVTKPRLDITEVDYLVEQQ</sequence>
<dbReference type="PANTHER" id="PTHR37804:SF1">
    <property type="entry name" value="CDAA REGULATORY PROTEIN CDAR"/>
    <property type="match status" value="1"/>
</dbReference>
<dbReference type="OrthoDB" id="1115707at2"/>
<keyword evidence="3" id="KW-1185">Reference proteome</keyword>
<dbReference type="InterPro" id="IPR012505">
    <property type="entry name" value="YbbR"/>
</dbReference>
<feature type="transmembrane region" description="Helical" evidence="1">
    <location>
        <begin position="25"/>
        <end position="44"/>
    </location>
</feature>
<dbReference type="RefSeq" id="WP_025066332.1">
    <property type="nucleotide sequence ID" value="NZ_CP013195.1"/>
</dbReference>
<proteinExistence type="predicted"/>
<dbReference type="Proteomes" id="UP000056252">
    <property type="component" value="Chromosome"/>
</dbReference>
<dbReference type="InterPro" id="IPR053154">
    <property type="entry name" value="c-di-AMP_regulator"/>
</dbReference>
<keyword evidence="1" id="KW-1133">Transmembrane helix</keyword>
<evidence type="ECO:0000313" key="2">
    <source>
        <dbReference type="EMBL" id="ALO48224.1"/>
    </source>
</evidence>
<keyword evidence="1" id="KW-0472">Membrane</keyword>
<dbReference type="eggNOG" id="COG4856">
    <property type="taxonomic scope" value="Bacteria"/>
</dbReference>
<keyword evidence="1" id="KW-0812">Transmembrane</keyword>
<organism evidence="2 3">
    <name type="scientific">Hoylesella enoeca</name>
    <dbReference type="NCBI Taxonomy" id="76123"/>
    <lineage>
        <taxon>Bacteria</taxon>
        <taxon>Pseudomonadati</taxon>
        <taxon>Bacteroidota</taxon>
        <taxon>Bacteroidia</taxon>
        <taxon>Bacteroidales</taxon>
        <taxon>Prevotellaceae</taxon>
        <taxon>Hoylesella</taxon>
    </lineage>
</organism>
<dbReference type="Gene3D" id="2.170.120.40">
    <property type="entry name" value="YbbR-like domain"/>
    <property type="match status" value="1"/>
</dbReference>
<evidence type="ECO:0000313" key="3">
    <source>
        <dbReference type="Proteomes" id="UP000056252"/>
    </source>
</evidence>
<dbReference type="EMBL" id="CP013195">
    <property type="protein sequence ID" value="ALO48224.1"/>
    <property type="molecule type" value="Genomic_DNA"/>
</dbReference>
<dbReference type="KEGG" id="peo:AS203_03255"/>
<gene>
    <name evidence="2" type="ORF">AS203_03255</name>
</gene>
<evidence type="ECO:0000256" key="1">
    <source>
        <dbReference type="SAM" id="Phobius"/>
    </source>
</evidence>
<dbReference type="AlphaFoldDB" id="A0A0S2KIX3"/>
<dbReference type="Pfam" id="PF07949">
    <property type="entry name" value="YbbR"/>
    <property type="match status" value="1"/>
</dbReference>